<keyword evidence="8" id="KW-0325">Glycoprotein</keyword>
<dbReference type="AlphaFoldDB" id="A0A2G9QFJ9"/>
<keyword evidence="4" id="KW-0732">Signal</keyword>
<evidence type="ECO:0000313" key="12">
    <source>
        <dbReference type="Proteomes" id="UP000228934"/>
    </source>
</evidence>
<dbReference type="GO" id="GO:0004896">
    <property type="term" value="F:cytokine receptor activity"/>
    <property type="evidence" value="ECO:0007669"/>
    <property type="project" value="InterPro"/>
</dbReference>
<dbReference type="SUPFAM" id="SSF48726">
    <property type="entry name" value="Immunoglobulin"/>
    <property type="match status" value="1"/>
</dbReference>
<keyword evidence="3" id="KW-0812">Transmembrane</keyword>
<dbReference type="InterPro" id="IPR003961">
    <property type="entry name" value="FN3_dom"/>
</dbReference>
<sequence>LSENTQVVQLHSDVNLTCPGCHGQTWWSRHNQTRKLQDGSHLSLTSIGYEDEDTYTCHRDSTPACTTQLLVKDDIEKPQISCYIRHPTHNITCDWQTTRELRPHAKVTLIAWMLKGNHKKNRCTYIPLAGKFTCSTLYKEGDTGRHVLSLCVIGRTDSQTSNTVDSTSEMLVQPDPPINVTVTSLEHQPRKLRVSWSPPRTWLNNFYQLQYQVQYHVEGTQHVS</sequence>
<dbReference type="Pfam" id="PF09240">
    <property type="entry name" value="IL6Ra-bind"/>
    <property type="match status" value="1"/>
</dbReference>
<dbReference type="GO" id="GO:0016020">
    <property type="term" value="C:membrane"/>
    <property type="evidence" value="ECO:0007669"/>
    <property type="project" value="UniProtKB-SubCell"/>
</dbReference>
<keyword evidence="6" id="KW-0472">Membrane</keyword>
<name>A0A2G9QFJ9_AQUCT</name>
<evidence type="ECO:0000256" key="9">
    <source>
        <dbReference type="ARBA" id="ARBA00023319"/>
    </source>
</evidence>
<dbReference type="PANTHER" id="PTHR48483">
    <property type="entry name" value="INTERLEUKIN-27 SUBUNIT BETA"/>
    <property type="match status" value="1"/>
</dbReference>
<dbReference type="SUPFAM" id="SSF49265">
    <property type="entry name" value="Fibronectin type III"/>
    <property type="match status" value="2"/>
</dbReference>
<evidence type="ECO:0000256" key="4">
    <source>
        <dbReference type="ARBA" id="ARBA00022729"/>
    </source>
</evidence>
<dbReference type="SMART" id="SM00409">
    <property type="entry name" value="IG"/>
    <property type="match status" value="1"/>
</dbReference>
<dbReference type="InterPro" id="IPR003530">
    <property type="entry name" value="Hematopoietin_rcpt_L_F3_CS"/>
</dbReference>
<comment type="subcellular location">
    <subcellularLocation>
        <location evidence="1">Membrane</location>
        <topology evidence="1">Single-pass type I membrane protein</topology>
    </subcellularLocation>
</comment>
<feature type="non-terminal residue" evidence="11">
    <location>
        <position position="1"/>
    </location>
</feature>
<keyword evidence="9" id="KW-0393">Immunoglobulin domain</keyword>
<comment type="similarity">
    <text evidence="2">Belongs to the type I cytokine receptor family. Type 3 subfamily.</text>
</comment>
<dbReference type="OrthoDB" id="8634471at2759"/>
<dbReference type="InterPro" id="IPR036116">
    <property type="entry name" value="FN3_sf"/>
</dbReference>
<keyword evidence="12" id="KW-1185">Reference proteome</keyword>
<keyword evidence="5" id="KW-1133">Transmembrane helix</keyword>
<dbReference type="InterPro" id="IPR013783">
    <property type="entry name" value="Ig-like_fold"/>
</dbReference>
<reference evidence="12" key="1">
    <citation type="journal article" date="2017" name="Nat. Commun.">
        <title>The North American bullfrog draft genome provides insight into hormonal regulation of long noncoding RNA.</title>
        <authorList>
            <person name="Hammond S.A."/>
            <person name="Warren R.L."/>
            <person name="Vandervalk B.P."/>
            <person name="Kucuk E."/>
            <person name="Khan H."/>
            <person name="Gibb E.A."/>
            <person name="Pandoh P."/>
            <person name="Kirk H."/>
            <person name="Zhao Y."/>
            <person name="Jones M."/>
            <person name="Mungall A.J."/>
            <person name="Coope R."/>
            <person name="Pleasance S."/>
            <person name="Moore R.A."/>
            <person name="Holt R.A."/>
            <person name="Round J.M."/>
            <person name="Ohora S."/>
            <person name="Walle B.V."/>
            <person name="Veldhoen N."/>
            <person name="Helbing C.C."/>
            <person name="Birol I."/>
        </authorList>
    </citation>
    <scope>NUCLEOTIDE SEQUENCE [LARGE SCALE GENOMIC DNA]</scope>
</reference>
<dbReference type="PANTHER" id="PTHR48483:SF1">
    <property type="entry name" value="INTERLEUKIN-12 RECEPTOR SUBUNIT BETA-1-RELATED"/>
    <property type="match status" value="1"/>
</dbReference>
<dbReference type="EMBL" id="KZ013292">
    <property type="protein sequence ID" value="PIO13823.1"/>
    <property type="molecule type" value="Genomic_DNA"/>
</dbReference>
<dbReference type="Proteomes" id="UP000228934">
    <property type="component" value="Unassembled WGS sequence"/>
</dbReference>
<organism evidence="11 12">
    <name type="scientific">Aquarana catesbeiana</name>
    <name type="common">American bullfrog</name>
    <name type="synonym">Rana catesbeiana</name>
    <dbReference type="NCBI Taxonomy" id="8400"/>
    <lineage>
        <taxon>Eukaryota</taxon>
        <taxon>Metazoa</taxon>
        <taxon>Chordata</taxon>
        <taxon>Craniata</taxon>
        <taxon>Vertebrata</taxon>
        <taxon>Euteleostomi</taxon>
        <taxon>Amphibia</taxon>
        <taxon>Batrachia</taxon>
        <taxon>Anura</taxon>
        <taxon>Neobatrachia</taxon>
        <taxon>Ranoidea</taxon>
        <taxon>Ranidae</taxon>
        <taxon>Aquarana</taxon>
    </lineage>
</organism>
<feature type="non-terminal residue" evidence="11">
    <location>
        <position position="224"/>
    </location>
</feature>
<evidence type="ECO:0000256" key="5">
    <source>
        <dbReference type="ARBA" id="ARBA00022989"/>
    </source>
</evidence>
<dbReference type="PROSITE" id="PS01354">
    <property type="entry name" value="HEMATOPO_REC_L_F3"/>
    <property type="match status" value="1"/>
</dbReference>
<evidence type="ECO:0000256" key="8">
    <source>
        <dbReference type="ARBA" id="ARBA00023180"/>
    </source>
</evidence>
<dbReference type="CDD" id="cd00063">
    <property type="entry name" value="FN3"/>
    <property type="match status" value="1"/>
</dbReference>
<dbReference type="InterPro" id="IPR053073">
    <property type="entry name" value="IL11/IL27_subunit_beta"/>
</dbReference>
<feature type="domain" description="Fibronectin type-III" evidence="10">
    <location>
        <begin position="176"/>
        <end position="224"/>
    </location>
</feature>
<protein>
    <recommendedName>
        <fullName evidence="10">Fibronectin type-III domain-containing protein</fullName>
    </recommendedName>
</protein>
<evidence type="ECO:0000313" key="11">
    <source>
        <dbReference type="EMBL" id="PIO13823.1"/>
    </source>
</evidence>
<evidence type="ECO:0000256" key="6">
    <source>
        <dbReference type="ARBA" id="ARBA00023136"/>
    </source>
</evidence>
<dbReference type="InterPro" id="IPR015321">
    <property type="entry name" value="TypeI_recpt_CBD"/>
</dbReference>
<evidence type="ECO:0000256" key="1">
    <source>
        <dbReference type="ARBA" id="ARBA00004479"/>
    </source>
</evidence>
<dbReference type="PROSITE" id="PS50853">
    <property type="entry name" value="FN3"/>
    <property type="match status" value="1"/>
</dbReference>
<evidence type="ECO:0000259" key="10">
    <source>
        <dbReference type="PROSITE" id="PS50853"/>
    </source>
</evidence>
<accession>A0A2G9QFJ9</accession>
<keyword evidence="7" id="KW-0675">Receptor</keyword>
<gene>
    <name evidence="11" type="ORF">AB205_0157210</name>
</gene>
<dbReference type="Gene3D" id="2.60.40.10">
    <property type="entry name" value="Immunoglobulins"/>
    <property type="match status" value="3"/>
</dbReference>
<dbReference type="InterPro" id="IPR036179">
    <property type="entry name" value="Ig-like_dom_sf"/>
</dbReference>
<evidence type="ECO:0000256" key="3">
    <source>
        <dbReference type="ARBA" id="ARBA00022692"/>
    </source>
</evidence>
<proteinExistence type="inferred from homology"/>
<dbReference type="InterPro" id="IPR003599">
    <property type="entry name" value="Ig_sub"/>
</dbReference>
<evidence type="ECO:0000256" key="2">
    <source>
        <dbReference type="ARBA" id="ARBA00010890"/>
    </source>
</evidence>
<evidence type="ECO:0000256" key="7">
    <source>
        <dbReference type="ARBA" id="ARBA00023170"/>
    </source>
</evidence>